<dbReference type="InterPro" id="IPR017946">
    <property type="entry name" value="PLC-like_Pdiesterase_TIM-brl"/>
</dbReference>
<feature type="signal peptide" evidence="9">
    <location>
        <begin position="1"/>
        <end position="22"/>
    </location>
</feature>
<accession>A0A7N0U282</accession>
<dbReference type="PANTHER" id="PTHR43620">
    <property type="entry name" value="GLYCEROPHOSPHORYL DIESTER PHOSPHODIESTERASE"/>
    <property type="match status" value="1"/>
</dbReference>
<dbReference type="GO" id="GO:0008889">
    <property type="term" value="F:glycerophosphodiester phosphodiesterase activity"/>
    <property type="evidence" value="ECO:0007669"/>
    <property type="project" value="UniProtKB-EC"/>
</dbReference>
<keyword evidence="3 9" id="KW-0732">Signal</keyword>
<evidence type="ECO:0000256" key="5">
    <source>
        <dbReference type="ARBA" id="ARBA00022801"/>
    </source>
</evidence>
<keyword evidence="5" id="KW-0378">Hydrolase</keyword>
<evidence type="ECO:0000256" key="7">
    <source>
        <dbReference type="ARBA" id="ARBA00047512"/>
    </source>
</evidence>
<dbReference type="Pfam" id="PF03009">
    <property type="entry name" value="GDPD"/>
    <property type="match status" value="1"/>
</dbReference>
<dbReference type="EnsemblPlants" id="Kaladp0051s0057.1.v1.1">
    <property type="protein sequence ID" value="Kaladp0051s0057.1.v1.1"/>
    <property type="gene ID" value="Kaladp0051s0057.v1.1"/>
</dbReference>
<dbReference type="FunFam" id="3.20.20.190:FF:000013">
    <property type="entry name" value="Glycerophosphodiester phosphodiesterase GDPDL3"/>
    <property type="match status" value="1"/>
</dbReference>
<evidence type="ECO:0000256" key="2">
    <source>
        <dbReference type="ARBA" id="ARBA00012247"/>
    </source>
</evidence>
<dbReference type="GO" id="GO:0006071">
    <property type="term" value="P:glycerol metabolic process"/>
    <property type="evidence" value="ECO:0007669"/>
    <property type="project" value="UniProtKB-KW"/>
</dbReference>
<feature type="chain" id="PRO_5029917750" description="glycerophosphodiester phosphodiesterase" evidence="9">
    <location>
        <begin position="23"/>
        <end position="751"/>
    </location>
</feature>
<dbReference type="AlphaFoldDB" id="A0A7N0U282"/>
<feature type="compositionally biased region" description="Polar residues" evidence="8">
    <location>
        <begin position="713"/>
        <end position="728"/>
    </location>
</feature>
<dbReference type="Gene3D" id="3.20.20.190">
    <property type="entry name" value="Phosphatidylinositol (PI) phosphodiesterase"/>
    <property type="match status" value="2"/>
</dbReference>
<keyword evidence="4" id="KW-0319">Glycerol metabolism</keyword>
<evidence type="ECO:0000259" key="10">
    <source>
        <dbReference type="PROSITE" id="PS51704"/>
    </source>
</evidence>
<sequence>MRAAEAFGLLLLCICLAASASAQGSGGAWKTLSGDPPLVVARGGVSGIFPDSSDYAYGFVPLTSSPDTVLYCDVQLTKDSMGICYPTLKLENSSNIDFVYSSKRQSTYLVNGVPTTAYFPNDFTLDELSNVTLIRGILSRPPQFDAYGFQILTVQDVATNYKPPGLWLNIEHDAFYTQHNLSMRSFLLAASRNVVVNYISSPECNFLKGIASRFNPNITKLVFRFLGQDDIEPTTNQTYGSLLKNLTTIKTFASGILVPKEYIWPVDGSNYLLAQHTSVVSDAHTAGLEVYASGFANDNVFSYNYSYDPVAEYLSFVDNGDFSVDGVLSDYPMTPSAVIGCYSQIDKNASVTVNPLVISYNGASGDYPGCTDLAYQKAISDGADILDCSVQMTKDGVPICLGSINLIDSTTVSQTEFSTLLKSVPELGGEGIYTFDLDWADIQSLTPQIENPYANAALFRNPRAKNDGKLVSLADFLALANMSTVSGVLLSIENAAYLARKGLGVTDAVLDSLTKAGFDAPTSKKVMIQSTNSSVLEEFKGKNKYELVYFIDELVRDVLNSTIQDIKSFADSVVLTKGSVFIDHSAFLTEATDTIEKFHASNVHVYTRLFVNEFISQAWDFFSDAHVELNSFVQGAGVDGIITAFPKTAISFRRNKCLSMKTPPGYSQPIQPGALLGLIPKIALPPAEAPYPVLEDSDVNEPPLPSVEIAPAPSNTTHDSPSPTSPNGQTKLQSLSILSTLLLLLALALLI</sequence>
<proteinExistence type="inferred from homology"/>
<reference evidence="11" key="1">
    <citation type="submission" date="2021-01" db="UniProtKB">
        <authorList>
            <consortium name="EnsemblPlants"/>
        </authorList>
    </citation>
    <scope>IDENTIFICATION</scope>
</reference>
<dbReference type="InterPro" id="IPR030395">
    <property type="entry name" value="GP_PDE_dom"/>
</dbReference>
<dbReference type="FunFam" id="3.20.20.190:FF:000011">
    <property type="entry name" value="Glycerophosphodiester phosphodiesterase GDPDL3"/>
    <property type="match status" value="1"/>
</dbReference>
<feature type="domain" description="GP-PDE" evidence="10">
    <location>
        <begin position="37"/>
        <end position="339"/>
    </location>
</feature>
<name>A0A7N0U282_KALFE</name>
<organism evidence="11 12">
    <name type="scientific">Kalanchoe fedtschenkoi</name>
    <name type="common">Lavender scallops</name>
    <name type="synonym">South American air plant</name>
    <dbReference type="NCBI Taxonomy" id="63787"/>
    <lineage>
        <taxon>Eukaryota</taxon>
        <taxon>Viridiplantae</taxon>
        <taxon>Streptophyta</taxon>
        <taxon>Embryophyta</taxon>
        <taxon>Tracheophyta</taxon>
        <taxon>Spermatophyta</taxon>
        <taxon>Magnoliopsida</taxon>
        <taxon>eudicotyledons</taxon>
        <taxon>Gunneridae</taxon>
        <taxon>Pentapetalae</taxon>
        <taxon>Saxifragales</taxon>
        <taxon>Crassulaceae</taxon>
        <taxon>Kalanchoe</taxon>
    </lineage>
</organism>
<dbReference type="Proteomes" id="UP000594263">
    <property type="component" value="Unplaced"/>
</dbReference>
<evidence type="ECO:0000313" key="12">
    <source>
        <dbReference type="Proteomes" id="UP000594263"/>
    </source>
</evidence>
<evidence type="ECO:0000256" key="9">
    <source>
        <dbReference type="SAM" id="SignalP"/>
    </source>
</evidence>
<comment type="similarity">
    <text evidence="1">Belongs to the glycerophosphoryl diester phosphodiesterase family.</text>
</comment>
<evidence type="ECO:0000256" key="6">
    <source>
        <dbReference type="ARBA" id="ARBA00023180"/>
    </source>
</evidence>
<protein>
    <recommendedName>
        <fullName evidence="2">glycerophosphodiester phosphodiesterase</fullName>
        <ecNumber evidence="2">3.1.4.46</ecNumber>
    </recommendedName>
</protein>
<keyword evidence="12" id="KW-1185">Reference proteome</keyword>
<keyword evidence="6" id="KW-0325">Glycoprotein</keyword>
<feature type="region of interest" description="Disordered" evidence="8">
    <location>
        <begin position="702"/>
        <end position="729"/>
    </location>
</feature>
<evidence type="ECO:0000256" key="1">
    <source>
        <dbReference type="ARBA" id="ARBA00007277"/>
    </source>
</evidence>
<dbReference type="OMA" id="YMINEEV"/>
<feature type="domain" description="GP-PDE" evidence="10">
    <location>
        <begin position="355"/>
        <end position="653"/>
    </location>
</feature>
<dbReference type="PANTHER" id="PTHR43620:SF7">
    <property type="entry name" value="GLYCEROPHOSPHODIESTER PHOSPHODIESTERASE GDPD5-RELATED"/>
    <property type="match status" value="1"/>
</dbReference>
<evidence type="ECO:0000256" key="3">
    <source>
        <dbReference type="ARBA" id="ARBA00022729"/>
    </source>
</evidence>
<dbReference type="CDD" id="cd08604">
    <property type="entry name" value="GDPD_SHV3_repeat_2"/>
    <property type="match status" value="1"/>
</dbReference>
<dbReference type="Gramene" id="Kaladp0051s0057.1.v1.1">
    <property type="protein sequence ID" value="Kaladp0051s0057.1.v1.1"/>
    <property type="gene ID" value="Kaladp0051s0057.v1.1"/>
</dbReference>
<dbReference type="EC" id="3.1.4.46" evidence="2"/>
<evidence type="ECO:0000256" key="8">
    <source>
        <dbReference type="SAM" id="MobiDB-lite"/>
    </source>
</evidence>
<dbReference type="GO" id="GO:0006629">
    <property type="term" value="P:lipid metabolic process"/>
    <property type="evidence" value="ECO:0007669"/>
    <property type="project" value="InterPro"/>
</dbReference>
<comment type="catalytic activity">
    <reaction evidence="7">
        <text>a sn-glycero-3-phosphodiester + H2O = an alcohol + sn-glycerol 3-phosphate + H(+)</text>
        <dbReference type="Rhea" id="RHEA:12969"/>
        <dbReference type="ChEBI" id="CHEBI:15377"/>
        <dbReference type="ChEBI" id="CHEBI:15378"/>
        <dbReference type="ChEBI" id="CHEBI:30879"/>
        <dbReference type="ChEBI" id="CHEBI:57597"/>
        <dbReference type="ChEBI" id="CHEBI:83408"/>
        <dbReference type="EC" id="3.1.4.46"/>
    </reaction>
</comment>
<dbReference type="SUPFAM" id="SSF51695">
    <property type="entry name" value="PLC-like phosphodiesterases"/>
    <property type="match status" value="2"/>
</dbReference>
<evidence type="ECO:0000256" key="4">
    <source>
        <dbReference type="ARBA" id="ARBA00022798"/>
    </source>
</evidence>
<dbReference type="CDD" id="cd08603">
    <property type="entry name" value="GDPD_SHV3_repeat_1"/>
    <property type="match status" value="1"/>
</dbReference>
<evidence type="ECO:0000313" key="11">
    <source>
        <dbReference type="EnsemblPlants" id="Kaladp0051s0057.1.v1.1"/>
    </source>
</evidence>
<dbReference type="PROSITE" id="PS51704">
    <property type="entry name" value="GP_PDE"/>
    <property type="match status" value="2"/>
</dbReference>